<keyword evidence="6 10" id="KW-1133">Transmembrane helix</keyword>
<keyword evidence="3 10" id="KW-0812">Transmembrane</keyword>
<evidence type="ECO:0000256" key="3">
    <source>
        <dbReference type="ARBA" id="ARBA00022692"/>
    </source>
</evidence>
<keyword evidence="8 10" id="KW-0472">Membrane</keyword>
<evidence type="ECO:0000256" key="8">
    <source>
        <dbReference type="ARBA" id="ARBA00023136"/>
    </source>
</evidence>
<dbReference type="HOGENOM" id="CLU_051527_0_0_1"/>
<keyword evidence="2" id="KW-0813">Transport</keyword>
<dbReference type="eggNOG" id="ENOG502S7WD">
    <property type="taxonomic scope" value="Eukaryota"/>
</dbReference>
<keyword evidence="13" id="KW-1185">Reference proteome</keyword>
<evidence type="ECO:0000256" key="10">
    <source>
        <dbReference type="SAM" id="Phobius"/>
    </source>
</evidence>
<gene>
    <name evidence="12" type="ORF">CANTEDRAFT_120022</name>
</gene>
<evidence type="ECO:0000256" key="7">
    <source>
        <dbReference type="ARBA" id="ARBA00023054"/>
    </source>
</evidence>
<name>G3B1P9_CANTC</name>
<evidence type="ECO:0000259" key="11">
    <source>
        <dbReference type="Pfam" id="PF03908"/>
    </source>
</evidence>
<dbReference type="KEGG" id="cten:18248748"/>
<keyword evidence="7" id="KW-0175">Coiled coil</keyword>
<dbReference type="GO" id="GO:0005484">
    <property type="term" value="F:SNAP receptor activity"/>
    <property type="evidence" value="ECO:0007669"/>
    <property type="project" value="InterPro"/>
</dbReference>
<organism evidence="13">
    <name type="scientific">Candida tenuis (strain ATCC 10573 / BCRC 21748 / CBS 615 / JCM 9827 / NBRC 10315 / NRRL Y-1498 / VKM Y-70)</name>
    <name type="common">Yeast</name>
    <name type="synonym">Yamadazyma tenuis</name>
    <dbReference type="NCBI Taxonomy" id="590646"/>
    <lineage>
        <taxon>Eukaryota</taxon>
        <taxon>Fungi</taxon>
        <taxon>Dikarya</taxon>
        <taxon>Ascomycota</taxon>
        <taxon>Saccharomycotina</taxon>
        <taxon>Pichiomycetes</taxon>
        <taxon>Debaryomycetaceae</taxon>
        <taxon>Yamadazyma</taxon>
    </lineage>
</organism>
<comment type="similarity">
    <text evidence="9">Belongs to the SEC20 family.</text>
</comment>
<keyword evidence="4" id="KW-0256">Endoplasmic reticulum</keyword>
<dbReference type="Pfam" id="PF03908">
    <property type="entry name" value="Sec20"/>
    <property type="match status" value="1"/>
</dbReference>
<dbReference type="InterPro" id="IPR005606">
    <property type="entry name" value="Sec20"/>
</dbReference>
<evidence type="ECO:0000313" key="13">
    <source>
        <dbReference type="Proteomes" id="UP000000707"/>
    </source>
</evidence>
<dbReference type="GO" id="GO:0031201">
    <property type="term" value="C:SNARE complex"/>
    <property type="evidence" value="ECO:0007669"/>
    <property type="project" value="TreeGrafter"/>
</dbReference>
<evidence type="ECO:0000256" key="4">
    <source>
        <dbReference type="ARBA" id="ARBA00022824"/>
    </source>
</evidence>
<dbReference type="GeneID" id="18248748"/>
<proteinExistence type="inferred from homology"/>
<dbReference type="PANTHER" id="PTHR12825:SF0">
    <property type="entry name" value="VESICLE TRANSPORT PROTEIN SEC20"/>
    <property type="match status" value="1"/>
</dbReference>
<dbReference type="STRING" id="590646.G3B1P9"/>
<evidence type="ECO:0000256" key="2">
    <source>
        <dbReference type="ARBA" id="ARBA00022448"/>
    </source>
</evidence>
<feature type="transmembrane region" description="Helical" evidence="10">
    <location>
        <begin position="232"/>
        <end position="250"/>
    </location>
</feature>
<reference evidence="12 13" key="1">
    <citation type="journal article" date="2011" name="Proc. Natl. Acad. Sci. U.S.A.">
        <title>Comparative genomics of xylose-fermenting fungi for enhanced biofuel production.</title>
        <authorList>
            <person name="Wohlbach D.J."/>
            <person name="Kuo A."/>
            <person name="Sato T.K."/>
            <person name="Potts K.M."/>
            <person name="Salamov A.A."/>
            <person name="LaButti K.M."/>
            <person name="Sun H."/>
            <person name="Clum A."/>
            <person name="Pangilinan J.L."/>
            <person name="Lindquist E.A."/>
            <person name="Lucas S."/>
            <person name="Lapidus A."/>
            <person name="Jin M."/>
            <person name="Gunawan C."/>
            <person name="Balan V."/>
            <person name="Dale B.E."/>
            <person name="Jeffries T.W."/>
            <person name="Zinkel R."/>
            <person name="Barry K.W."/>
            <person name="Grigoriev I.V."/>
            <person name="Gasch A.P."/>
        </authorList>
    </citation>
    <scope>NUCLEOTIDE SEQUENCE [LARGE SCALE GENOMIC DNA]</scope>
    <source>
        <strain evidence="13">ATCC 10573 / BCRC 21748 / CBS 615 / JCM 9827 / NBRC 10315 / NRRL Y-1498 / VKM Y-70</strain>
    </source>
</reference>
<protein>
    <submittedName>
        <fullName evidence="12">Sec20-domain-containing protein</fullName>
    </submittedName>
</protein>
<dbReference type="AlphaFoldDB" id="G3B1P9"/>
<accession>G3B1P9</accession>
<dbReference type="GO" id="GO:0005789">
    <property type="term" value="C:endoplasmic reticulum membrane"/>
    <property type="evidence" value="ECO:0007669"/>
    <property type="project" value="UniProtKB-SubCell"/>
</dbReference>
<keyword evidence="5" id="KW-0931">ER-Golgi transport</keyword>
<feature type="domain" description="Sec20 C-terminal" evidence="11">
    <location>
        <begin position="163"/>
        <end position="253"/>
    </location>
</feature>
<sequence length="336" mass="39021">MTVPAGIKSYLDELDFLQERVFDKIESITNINESKEASENISIEFTRSKISKEVTKLILQFEELVTVLNAQILNYRDIKEVQVLGEVYKDKLVHLRIDLREAQMESYRQEEEIVHKQRVKKFGTVPERPKTMEEMKHELFEGRSQEEENRLREKSAEDQLVEQNKSITATLQSTRQLMTTSIVQTELNIDSLEQQTKDLSAFDILLNELTSTLRKSGNIVKFIEKQDKQDKYRIYLSIGFLLVCCAWVVWRRILKVPVKILLWSILRIFRVFLWFLPKSTEKDILESVDVSTGISIATATFTASSIDTQSMASEETVVQTWEQIVETATSLIKDEL</sequence>
<comment type="subcellular location">
    <subcellularLocation>
        <location evidence="1">Endoplasmic reticulum membrane</location>
        <topology evidence="1">Single-pass type IV membrane protein</topology>
    </subcellularLocation>
</comment>
<dbReference type="InterPro" id="IPR056173">
    <property type="entry name" value="Sec20_C"/>
</dbReference>
<dbReference type="GO" id="GO:0006890">
    <property type="term" value="P:retrograde vesicle-mediated transport, Golgi to endoplasmic reticulum"/>
    <property type="evidence" value="ECO:0007669"/>
    <property type="project" value="InterPro"/>
</dbReference>
<dbReference type="PANTHER" id="PTHR12825">
    <property type="entry name" value="BNIP1-RELATED"/>
    <property type="match status" value="1"/>
</dbReference>
<dbReference type="Proteomes" id="UP000000707">
    <property type="component" value="Unassembled WGS sequence"/>
</dbReference>
<dbReference type="EMBL" id="GL996515">
    <property type="protein sequence ID" value="EGV64501.1"/>
    <property type="molecule type" value="Genomic_DNA"/>
</dbReference>
<evidence type="ECO:0000256" key="9">
    <source>
        <dbReference type="ARBA" id="ARBA00037934"/>
    </source>
</evidence>
<evidence type="ECO:0000256" key="1">
    <source>
        <dbReference type="ARBA" id="ARBA00004163"/>
    </source>
</evidence>
<evidence type="ECO:0000256" key="5">
    <source>
        <dbReference type="ARBA" id="ARBA00022892"/>
    </source>
</evidence>
<evidence type="ECO:0000313" key="12">
    <source>
        <dbReference type="EMBL" id="EGV64501.1"/>
    </source>
</evidence>
<evidence type="ECO:0000256" key="6">
    <source>
        <dbReference type="ARBA" id="ARBA00022989"/>
    </source>
</evidence>